<feature type="compositionally biased region" description="Basic and acidic residues" evidence="1">
    <location>
        <begin position="61"/>
        <end position="72"/>
    </location>
</feature>
<evidence type="ECO:0000313" key="3">
    <source>
        <dbReference type="Proteomes" id="UP001305779"/>
    </source>
</evidence>
<protein>
    <submittedName>
        <fullName evidence="2">Uncharacterized protein</fullName>
    </submittedName>
</protein>
<keyword evidence="3" id="KW-1185">Reference proteome</keyword>
<organism evidence="2 3">
    <name type="scientific">Zasmidium cellare</name>
    <name type="common">Wine cellar mold</name>
    <name type="synonym">Racodium cellare</name>
    <dbReference type="NCBI Taxonomy" id="395010"/>
    <lineage>
        <taxon>Eukaryota</taxon>
        <taxon>Fungi</taxon>
        <taxon>Dikarya</taxon>
        <taxon>Ascomycota</taxon>
        <taxon>Pezizomycotina</taxon>
        <taxon>Dothideomycetes</taxon>
        <taxon>Dothideomycetidae</taxon>
        <taxon>Mycosphaerellales</taxon>
        <taxon>Mycosphaerellaceae</taxon>
        <taxon>Zasmidium</taxon>
    </lineage>
</organism>
<feature type="compositionally biased region" description="Acidic residues" evidence="1">
    <location>
        <begin position="207"/>
        <end position="217"/>
    </location>
</feature>
<comment type="caution">
    <text evidence="2">The sequence shown here is derived from an EMBL/GenBank/DDBJ whole genome shotgun (WGS) entry which is preliminary data.</text>
</comment>
<evidence type="ECO:0000256" key="1">
    <source>
        <dbReference type="SAM" id="MobiDB-lite"/>
    </source>
</evidence>
<feature type="compositionally biased region" description="Basic and acidic residues" evidence="1">
    <location>
        <begin position="172"/>
        <end position="206"/>
    </location>
</feature>
<feature type="compositionally biased region" description="Polar residues" evidence="1">
    <location>
        <begin position="73"/>
        <end position="82"/>
    </location>
</feature>
<sequence length="254" mass="29288">MEWKKKWQMAGGTAEFSVSLDPGRIWGRQEESKEEEQLEDWEVVDTPPYEEMKRFHGTAPAKKDVLEQDHQNTETAPASSAPSIAERRRQPVPQASELRRSQGSEDETKDLHPCDSCNSYHYIEECAYRLPEDKWLEYHATHMATQALNSRAPEGTHPKKNYRMTESSQKMLADDHEYRRKTMLERGRREPKDPSAELFRERWERAEQEEEGSEDELAGPANIHGREGNFVQAVRPARAVRFVNGAEIPSLGLP</sequence>
<accession>A0ABR0F2M1</accession>
<gene>
    <name evidence="2" type="ORF">PRZ48_001927</name>
</gene>
<name>A0ABR0F2M1_ZASCE</name>
<reference evidence="2 3" key="1">
    <citation type="journal article" date="2023" name="G3 (Bethesda)">
        <title>A chromosome-level genome assembly of Zasmidium syzygii isolated from banana leaves.</title>
        <authorList>
            <person name="van Westerhoven A.C."/>
            <person name="Mehrabi R."/>
            <person name="Talebi R."/>
            <person name="Steentjes M.B.F."/>
            <person name="Corcolon B."/>
            <person name="Chong P.A."/>
            <person name="Kema G.H.J."/>
            <person name="Seidl M.F."/>
        </authorList>
    </citation>
    <scope>NUCLEOTIDE SEQUENCE [LARGE SCALE GENOMIC DNA]</scope>
    <source>
        <strain evidence="2 3">P124</strain>
    </source>
</reference>
<evidence type="ECO:0000313" key="2">
    <source>
        <dbReference type="EMBL" id="KAK4508189.1"/>
    </source>
</evidence>
<feature type="region of interest" description="Disordered" evidence="1">
    <location>
        <begin position="1"/>
        <end position="116"/>
    </location>
</feature>
<dbReference type="Proteomes" id="UP001305779">
    <property type="component" value="Unassembled WGS sequence"/>
</dbReference>
<proteinExistence type="predicted"/>
<feature type="compositionally biased region" description="Acidic residues" evidence="1">
    <location>
        <begin position="32"/>
        <end position="43"/>
    </location>
</feature>
<feature type="region of interest" description="Disordered" evidence="1">
    <location>
        <begin position="147"/>
        <end position="224"/>
    </location>
</feature>
<dbReference type="EMBL" id="JAXOVC010000001">
    <property type="protein sequence ID" value="KAK4508189.1"/>
    <property type="molecule type" value="Genomic_DNA"/>
</dbReference>